<accession>A0A1J1IKW8</accession>
<evidence type="ECO:0000313" key="1">
    <source>
        <dbReference type="EMBL" id="CRL00816.1"/>
    </source>
</evidence>
<dbReference type="EMBL" id="CVRI01000054">
    <property type="protein sequence ID" value="CRL00816.1"/>
    <property type="molecule type" value="Genomic_DNA"/>
</dbReference>
<dbReference type="Proteomes" id="UP000183832">
    <property type="component" value="Unassembled WGS sequence"/>
</dbReference>
<protein>
    <submittedName>
        <fullName evidence="1">CLUMA_CG014067, isoform A</fullName>
    </submittedName>
</protein>
<name>A0A1J1IKW8_9DIPT</name>
<keyword evidence="2" id="KW-1185">Reference proteome</keyword>
<evidence type="ECO:0000313" key="2">
    <source>
        <dbReference type="Proteomes" id="UP000183832"/>
    </source>
</evidence>
<organism evidence="1 2">
    <name type="scientific">Clunio marinus</name>
    <dbReference type="NCBI Taxonomy" id="568069"/>
    <lineage>
        <taxon>Eukaryota</taxon>
        <taxon>Metazoa</taxon>
        <taxon>Ecdysozoa</taxon>
        <taxon>Arthropoda</taxon>
        <taxon>Hexapoda</taxon>
        <taxon>Insecta</taxon>
        <taxon>Pterygota</taxon>
        <taxon>Neoptera</taxon>
        <taxon>Endopterygota</taxon>
        <taxon>Diptera</taxon>
        <taxon>Nematocera</taxon>
        <taxon>Chironomoidea</taxon>
        <taxon>Chironomidae</taxon>
        <taxon>Clunio</taxon>
    </lineage>
</organism>
<gene>
    <name evidence="1" type="ORF">CLUMA_CG014067</name>
</gene>
<proteinExistence type="predicted"/>
<sequence length="93" mass="10989">MHQKSCRCKRVNMNNQQPFIGFAVKKDLLTPLFINRKQLFPKELTYQLDRSHPILNNNKNLIQSKNFERYKTLKNYKATNNFSVVACSIQLTI</sequence>
<dbReference type="AlphaFoldDB" id="A0A1J1IKW8"/>
<reference evidence="1 2" key="1">
    <citation type="submission" date="2015-04" db="EMBL/GenBank/DDBJ databases">
        <authorList>
            <person name="Syromyatnikov M.Y."/>
            <person name="Popov V.N."/>
        </authorList>
    </citation>
    <scope>NUCLEOTIDE SEQUENCE [LARGE SCALE GENOMIC DNA]</scope>
</reference>